<reference evidence="1" key="1">
    <citation type="submission" date="2018-05" db="EMBL/GenBank/DDBJ databases">
        <authorList>
            <person name="Lanie J.A."/>
            <person name="Ng W.-L."/>
            <person name="Kazmierczak K.M."/>
            <person name="Andrzejewski T.M."/>
            <person name="Davidsen T.M."/>
            <person name="Wayne K.J."/>
            <person name="Tettelin H."/>
            <person name="Glass J.I."/>
            <person name="Rusch D."/>
            <person name="Podicherti R."/>
            <person name="Tsui H.-C.T."/>
            <person name="Winkler M.E."/>
        </authorList>
    </citation>
    <scope>NUCLEOTIDE SEQUENCE</scope>
</reference>
<name>A0A381SZ29_9ZZZZ</name>
<dbReference type="PANTHER" id="PTHR42808:SF4">
    <property type="entry name" value="SHORT CHAIN DEHYDROGENASE"/>
    <property type="match status" value="1"/>
</dbReference>
<sequence length="262" mass="28147">MGTLDGRVALVTGSSRGIGEYMALHFAKAGAKVAIAARTTEVTDKRLPGTIYSVAESINKDGGEAIGVQMNMRDPESITDGVDETVEKLGGLDIVVNNAAILVPGSLETVQDRHIDLIWQIDLRGPLILMKRALPHLKSAGAGDFINVSSVAGVFPGPGPYEDTPSRRDGSFYGMIKAGLERFSQGLAKELQGDKIKVNVLSPQGRIKTPGNIWAENDPENPSLEFEAADEMGKAGVWICEQPNTYTGHILFDQDVCKEQNL</sequence>
<dbReference type="PRINTS" id="PR00080">
    <property type="entry name" value="SDRFAMILY"/>
</dbReference>
<evidence type="ECO:0008006" key="2">
    <source>
        <dbReference type="Google" id="ProtNLM"/>
    </source>
</evidence>
<accession>A0A381SZ29</accession>
<dbReference type="Gene3D" id="3.40.50.720">
    <property type="entry name" value="NAD(P)-binding Rossmann-like Domain"/>
    <property type="match status" value="1"/>
</dbReference>
<dbReference type="InterPro" id="IPR051935">
    <property type="entry name" value="HSDL2"/>
</dbReference>
<evidence type="ECO:0000313" key="1">
    <source>
        <dbReference type="EMBL" id="SVA09216.1"/>
    </source>
</evidence>
<dbReference type="PRINTS" id="PR00081">
    <property type="entry name" value="GDHRDH"/>
</dbReference>
<dbReference type="AlphaFoldDB" id="A0A381SZ29"/>
<protein>
    <recommendedName>
        <fullName evidence="2">Short-chain dehydrogenase/reductase SDR</fullName>
    </recommendedName>
</protein>
<organism evidence="1">
    <name type="scientific">marine metagenome</name>
    <dbReference type="NCBI Taxonomy" id="408172"/>
    <lineage>
        <taxon>unclassified sequences</taxon>
        <taxon>metagenomes</taxon>
        <taxon>ecological metagenomes</taxon>
    </lineage>
</organism>
<gene>
    <name evidence="1" type="ORF">METZ01_LOCUS62070</name>
</gene>
<dbReference type="PANTHER" id="PTHR42808">
    <property type="entry name" value="HYDROXYSTEROID DEHYDROGENASE-LIKE PROTEIN 2"/>
    <property type="match status" value="1"/>
</dbReference>
<dbReference type="InterPro" id="IPR002347">
    <property type="entry name" value="SDR_fam"/>
</dbReference>
<dbReference type="InterPro" id="IPR036291">
    <property type="entry name" value="NAD(P)-bd_dom_sf"/>
</dbReference>
<dbReference type="EMBL" id="UINC01003784">
    <property type="protein sequence ID" value="SVA09216.1"/>
    <property type="molecule type" value="Genomic_DNA"/>
</dbReference>
<dbReference type="Pfam" id="PF00106">
    <property type="entry name" value="adh_short"/>
    <property type="match status" value="1"/>
</dbReference>
<proteinExistence type="predicted"/>
<dbReference type="SUPFAM" id="SSF51735">
    <property type="entry name" value="NAD(P)-binding Rossmann-fold domains"/>
    <property type="match status" value="1"/>
</dbReference>